<keyword evidence="5" id="KW-1185">Reference proteome</keyword>
<dbReference type="Gene3D" id="2.40.160.60">
    <property type="entry name" value="Outer membrane protein transport protein (OMPP1/FadL/TodX)"/>
    <property type="match status" value="1"/>
</dbReference>
<evidence type="ECO:0000313" key="4">
    <source>
        <dbReference type="EMBL" id="MFC6440182.1"/>
    </source>
</evidence>
<organism evidence="4 5">
    <name type="scientific">Pseudobowmanella zhangzhouensis</name>
    <dbReference type="NCBI Taxonomy" id="1537679"/>
    <lineage>
        <taxon>Bacteria</taxon>
        <taxon>Pseudomonadati</taxon>
        <taxon>Pseudomonadota</taxon>
        <taxon>Gammaproteobacteria</taxon>
        <taxon>Alteromonadales</taxon>
        <taxon>Alteromonadaceae</taxon>
    </lineage>
</organism>
<comment type="caution">
    <text evidence="4">The sequence shown here is derived from an EMBL/GenBank/DDBJ whole genome shotgun (WGS) entry which is preliminary data.</text>
</comment>
<evidence type="ECO:0000256" key="1">
    <source>
        <dbReference type="ARBA" id="ARBA00022729"/>
    </source>
</evidence>
<gene>
    <name evidence="4" type="ORF">ACFP85_08485</name>
</gene>
<proteinExistence type="predicted"/>
<evidence type="ECO:0000256" key="2">
    <source>
        <dbReference type="SAM" id="SignalP"/>
    </source>
</evidence>
<dbReference type="EMBL" id="JBHSUS010000001">
    <property type="protein sequence ID" value="MFC6440182.1"/>
    <property type="molecule type" value="Genomic_DNA"/>
</dbReference>
<keyword evidence="1 2" id="KW-0732">Signal</keyword>
<dbReference type="SUPFAM" id="SSF56935">
    <property type="entry name" value="Porins"/>
    <property type="match status" value="1"/>
</dbReference>
<evidence type="ECO:0000313" key="5">
    <source>
        <dbReference type="Proteomes" id="UP001596364"/>
    </source>
</evidence>
<dbReference type="RefSeq" id="WP_165490728.1">
    <property type="nucleotide sequence ID" value="NZ_JBHSUS010000001.1"/>
</dbReference>
<protein>
    <submittedName>
        <fullName evidence="4">Porin</fullName>
    </submittedName>
</protein>
<feature type="chain" id="PRO_5046439558" evidence="2">
    <location>
        <begin position="19"/>
        <end position="233"/>
    </location>
</feature>
<reference evidence="5" key="1">
    <citation type="journal article" date="2019" name="Int. J. Syst. Evol. Microbiol.">
        <title>The Global Catalogue of Microorganisms (GCM) 10K type strain sequencing project: providing services to taxonomists for standard genome sequencing and annotation.</title>
        <authorList>
            <consortium name="The Broad Institute Genomics Platform"/>
            <consortium name="The Broad Institute Genome Sequencing Center for Infectious Disease"/>
            <person name="Wu L."/>
            <person name="Ma J."/>
        </authorList>
    </citation>
    <scope>NUCLEOTIDE SEQUENCE [LARGE SCALE GENOMIC DNA]</scope>
    <source>
        <strain evidence="5">CGMCC 1.16031</strain>
    </source>
</reference>
<dbReference type="Pfam" id="PF13505">
    <property type="entry name" value="OMP_b-brl"/>
    <property type="match status" value="1"/>
</dbReference>
<feature type="signal peptide" evidence="2">
    <location>
        <begin position="1"/>
        <end position="18"/>
    </location>
</feature>
<dbReference type="InterPro" id="IPR027385">
    <property type="entry name" value="Beta-barrel_OMP"/>
</dbReference>
<name>A0ABW1XIZ7_9ALTE</name>
<evidence type="ECO:0000259" key="3">
    <source>
        <dbReference type="Pfam" id="PF13505"/>
    </source>
</evidence>
<sequence>MKKFAALSLLLLSATTVANELSPANPILRPLTLKDGELNLVAGASYGNTDGKHDWELDLGLGYGLTDDFSIGLGGMSYRFLPRSDNGMGLELAVNAGLRGYYESRQNGDALGYGAGVYGKYVLNRDTAVNFGVDYTFWNEEVLQNKKEMRYTLGVAQNLMDKWTLSADYTYRDLHDFNQNHAYEASLGLNYNVARHIDVGIGLTYTDFDAVANGYKADAQFKRSANVYLQYRF</sequence>
<dbReference type="Proteomes" id="UP001596364">
    <property type="component" value="Unassembled WGS sequence"/>
</dbReference>
<accession>A0ABW1XIZ7</accession>
<feature type="domain" description="Outer membrane protein beta-barrel" evidence="3">
    <location>
        <begin position="18"/>
        <end position="179"/>
    </location>
</feature>